<dbReference type="EMBL" id="CP026109">
    <property type="protein sequence ID" value="AUT76666.1"/>
    <property type="molecule type" value="Genomic_DNA"/>
</dbReference>
<dbReference type="AlphaFoldDB" id="A0AAN1JMM6"/>
<name>A0AAN1JMM6_9BURK</name>
<accession>A0AAN1JMM6</accession>
<reference evidence="2 3" key="1">
    <citation type="submission" date="2018-01" db="EMBL/GenBank/DDBJ databases">
        <title>Species boundaries and ecological features among Paraburkholderia terrae DSMZ17804T, P. hospita DSMZ17164T and P. caribensis DSMZ13236T.</title>
        <authorList>
            <person name="Pratama A.A."/>
        </authorList>
    </citation>
    <scope>NUCLEOTIDE SEQUENCE [LARGE SCALE GENOMIC DNA]</scope>
    <source>
        <strain evidence="2 3">DSM 17164</strain>
    </source>
</reference>
<gene>
    <name evidence="2" type="ORF">C2L64_52175</name>
</gene>
<organism evidence="2 3">
    <name type="scientific">Paraburkholderia hospita</name>
    <dbReference type="NCBI Taxonomy" id="169430"/>
    <lineage>
        <taxon>Bacteria</taxon>
        <taxon>Pseudomonadati</taxon>
        <taxon>Pseudomonadota</taxon>
        <taxon>Betaproteobacteria</taxon>
        <taxon>Burkholderiales</taxon>
        <taxon>Burkholderiaceae</taxon>
        <taxon>Paraburkholderia</taxon>
    </lineage>
</organism>
<evidence type="ECO:0000259" key="1">
    <source>
        <dbReference type="Pfam" id="PF24734"/>
    </source>
</evidence>
<dbReference type="RefSeq" id="WP_086917293.1">
    <property type="nucleotide sequence ID" value="NZ_NFVC01000500.1"/>
</dbReference>
<dbReference type="Pfam" id="PF24734">
    <property type="entry name" value="DUF7685"/>
    <property type="match status" value="1"/>
</dbReference>
<feature type="domain" description="DUF7685" evidence="1">
    <location>
        <begin position="5"/>
        <end position="44"/>
    </location>
</feature>
<proteinExistence type="predicted"/>
<sequence>MTANTCVRCGAATPPHDVVSVASADGAFRMLCSRCFNTEMAHLADAASFIVEARRCGHDGS</sequence>
<dbReference type="KEGG" id="phs:C2L64_52175"/>
<dbReference type="InterPro" id="IPR056102">
    <property type="entry name" value="DUF7685"/>
</dbReference>
<evidence type="ECO:0000313" key="2">
    <source>
        <dbReference type="EMBL" id="AUT76666.1"/>
    </source>
</evidence>
<protein>
    <recommendedName>
        <fullName evidence="1">DUF7685 domain-containing protein</fullName>
    </recommendedName>
</protein>
<evidence type="ECO:0000313" key="3">
    <source>
        <dbReference type="Proteomes" id="UP000236649"/>
    </source>
</evidence>
<dbReference type="Proteomes" id="UP000236649">
    <property type="component" value="Chromosome 5"/>
</dbReference>